<protein>
    <submittedName>
        <fullName evidence="2">PAS domain S-box-containing protein</fullName>
    </submittedName>
</protein>
<dbReference type="RefSeq" id="WP_184729812.1">
    <property type="nucleotide sequence ID" value="NZ_JACHIW010000002.1"/>
</dbReference>
<proteinExistence type="predicted"/>
<name>A0A840QDS1_9PSEU</name>
<reference evidence="2 3" key="1">
    <citation type="submission" date="2020-08" db="EMBL/GenBank/DDBJ databases">
        <title>Sequencing the genomes of 1000 actinobacteria strains.</title>
        <authorList>
            <person name="Klenk H.-P."/>
        </authorList>
    </citation>
    <scope>NUCLEOTIDE SEQUENCE [LARGE SCALE GENOMIC DNA]</scope>
    <source>
        <strain evidence="2 3">DSM 45584</strain>
    </source>
</reference>
<sequence>MTAHRALRSAVVVADRDGVIVHWSPGAEELFGHRVDTAVGSTLDLIVPEEYRQRHWAGFRKAMDTGEAHLDGATTCLPVRCHDGRVRAFPGRFTLLRDPYGTFVGAAATYTERTGDERPFAPIPSR</sequence>
<evidence type="ECO:0000259" key="1">
    <source>
        <dbReference type="PROSITE" id="PS50112"/>
    </source>
</evidence>
<dbReference type="SUPFAM" id="SSF55785">
    <property type="entry name" value="PYP-like sensor domain (PAS domain)"/>
    <property type="match status" value="1"/>
</dbReference>
<dbReference type="AlphaFoldDB" id="A0A840QDS1"/>
<dbReference type="NCBIfam" id="TIGR00229">
    <property type="entry name" value="sensory_box"/>
    <property type="match status" value="1"/>
</dbReference>
<dbReference type="EMBL" id="JACHIW010000002">
    <property type="protein sequence ID" value="MBB5158157.1"/>
    <property type="molecule type" value="Genomic_DNA"/>
</dbReference>
<keyword evidence="3" id="KW-1185">Reference proteome</keyword>
<dbReference type="InterPro" id="IPR000014">
    <property type="entry name" value="PAS"/>
</dbReference>
<gene>
    <name evidence="2" type="ORF">BJ970_005756</name>
</gene>
<dbReference type="CDD" id="cd00130">
    <property type="entry name" value="PAS"/>
    <property type="match status" value="1"/>
</dbReference>
<feature type="domain" description="PAS" evidence="1">
    <location>
        <begin position="1"/>
        <end position="66"/>
    </location>
</feature>
<organism evidence="2 3">
    <name type="scientific">Saccharopolyspora phatthalungensis</name>
    <dbReference type="NCBI Taxonomy" id="664693"/>
    <lineage>
        <taxon>Bacteria</taxon>
        <taxon>Bacillati</taxon>
        <taxon>Actinomycetota</taxon>
        <taxon>Actinomycetes</taxon>
        <taxon>Pseudonocardiales</taxon>
        <taxon>Pseudonocardiaceae</taxon>
        <taxon>Saccharopolyspora</taxon>
    </lineage>
</organism>
<comment type="caution">
    <text evidence="2">The sequence shown here is derived from an EMBL/GenBank/DDBJ whole genome shotgun (WGS) entry which is preliminary data.</text>
</comment>
<dbReference type="PROSITE" id="PS50112">
    <property type="entry name" value="PAS"/>
    <property type="match status" value="1"/>
</dbReference>
<dbReference type="InterPro" id="IPR035965">
    <property type="entry name" value="PAS-like_dom_sf"/>
</dbReference>
<evidence type="ECO:0000313" key="3">
    <source>
        <dbReference type="Proteomes" id="UP000584374"/>
    </source>
</evidence>
<evidence type="ECO:0000313" key="2">
    <source>
        <dbReference type="EMBL" id="MBB5158157.1"/>
    </source>
</evidence>
<dbReference type="Proteomes" id="UP000584374">
    <property type="component" value="Unassembled WGS sequence"/>
</dbReference>
<dbReference type="Pfam" id="PF08448">
    <property type="entry name" value="PAS_4"/>
    <property type="match status" value="1"/>
</dbReference>
<accession>A0A840QDS1</accession>
<dbReference type="Gene3D" id="3.30.450.20">
    <property type="entry name" value="PAS domain"/>
    <property type="match status" value="1"/>
</dbReference>
<dbReference type="InterPro" id="IPR013656">
    <property type="entry name" value="PAS_4"/>
</dbReference>
<dbReference type="SMART" id="SM00091">
    <property type="entry name" value="PAS"/>
    <property type="match status" value="1"/>
</dbReference>